<accession>A0A0K1Q4E8</accession>
<dbReference type="Proteomes" id="UP000064967">
    <property type="component" value="Chromosome"/>
</dbReference>
<dbReference type="KEGG" id="llu:AKJ09_06913"/>
<evidence type="ECO:0000313" key="2">
    <source>
        <dbReference type="EMBL" id="AKV00250.1"/>
    </source>
</evidence>
<feature type="compositionally biased region" description="Low complexity" evidence="1">
    <location>
        <begin position="145"/>
        <end position="162"/>
    </location>
</feature>
<dbReference type="EMBL" id="CP012333">
    <property type="protein sequence ID" value="AKV00250.1"/>
    <property type="molecule type" value="Genomic_DNA"/>
</dbReference>
<reference evidence="2 3" key="1">
    <citation type="submission" date="2015-08" db="EMBL/GenBank/DDBJ databases">
        <authorList>
            <person name="Babu N.S."/>
            <person name="Beckwith C.J."/>
            <person name="Beseler K.G."/>
            <person name="Brison A."/>
            <person name="Carone J.V."/>
            <person name="Caskin T.P."/>
            <person name="Diamond M."/>
            <person name="Durham M.E."/>
            <person name="Foxe J.M."/>
            <person name="Go M."/>
            <person name="Henderson B.A."/>
            <person name="Jones I.B."/>
            <person name="McGettigan J.A."/>
            <person name="Micheletti S.J."/>
            <person name="Nasrallah M.E."/>
            <person name="Ortiz D."/>
            <person name="Piller C.R."/>
            <person name="Privatt S.R."/>
            <person name="Schneider S.L."/>
            <person name="Sharp S."/>
            <person name="Smith T.C."/>
            <person name="Stanton J.D."/>
            <person name="Ullery H.E."/>
            <person name="Wilson R.J."/>
            <person name="Serrano M.G."/>
            <person name="Buck G."/>
            <person name="Lee V."/>
            <person name="Wang Y."/>
            <person name="Carvalho R."/>
            <person name="Voegtly L."/>
            <person name="Shi R."/>
            <person name="Duckworth R."/>
            <person name="Johnson A."/>
            <person name="Loviza R."/>
            <person name="Walstead R."/>
            <person name="Shah Z."/>
            <person name="Kiflezghi M."/>
            <person name="Wade K."/>
            <person name="Ball S.L."/>
            <person name="Bradley K.W."/>
            <person name="Asai D.J."/>
            <person name="Bowman C.A."/>
            <person name="Russell D.A."/>
            <person name="Pope W.H."/>
            <person name="Jacobs-Sera D."/>
            <person name="Hendrix R.W."/>
            <person name="Hatfull G.F."/>
        </authorList>
    </citation>
    <scope>NUCLEOTIDE SEQUENCE [LARGE SCALE GENOMIC DNA]</scope>
    <source>
        <strain evidence="2 3">DSM 27648</strain>
    </source>
</reference>
<feature type="region of interest" description="Disordered" evidence="1">
    <location>
        <begin position="77"/>
        <end position="104"/>
    </location>
</feature>
<protein>
    <submittedName>
        <fullName evidence="2">Uncharacterized protein</fullName>
    </submittedName>
</protein>
<gene>
    <name evidence="2" type="ORF">AKJ09_06913</name>
</gene>
<sequence>MKDRRWESLDPADEDFVDRALRAGRDELPDDVRMRVIERRLGGALEREVAPSTWWSRSSRYAVVGLAIVALGVRAAGPSRSPSTNSVAPAAPPAPVRVESTPSPTPVTSAMLGVSVPVEALPAVELPAPKAANLPNTREAKARAHSAPAASPAAPEADSTPSDELALLEEASRALDATPQKTLALTEVHMKHFQAPKFAQERERLAVVALVRLGRLDDARRRANAFEATYPESAHLTRVRELVQP</sequence>
<evidence type="ECO:0000313" key="3">
    <source>
        <dbReference type="Proteomes" id="UP000064967"/>
    </source>
</evidence>
<organism evidence="2 3">
    <name type="scientific">Labilithrix luteola</name>
    <dbReference type="NCBI Taxonomy" id="1391654"/>
    <lineage>
        <taxon>Bacteria</taxon>
        <taxon>Pseudomonadati</taxon>
        <taxon>Myxococcota</taxon>
        <taxon>Polyangia</taxon>
        <taxon>Polyangiales</taxon>
        <taxon>Labilitrichaceae</taxon>
        <taxon>Labilithrix</taxon>
    </lineage>
</organism>
<dbReference type="AlphaFoldDB" id="A0A0K1Q4E8"/>
<name>A0A0K1Q4E8_9BACT</name>
<feature type="region of interest" description="Disordered" evidence="1">
    <location>
        <begin position="137"/>
        <end position="162"/>
    </location>
</feature>
<dbReference type="STRING" id="1391654.AKJ09_06913"/>
<keyword evidence="3" id="KW-1185">Reference proteome</keyword>
<proteinExistence type="predicted"/>
<dbReference type="RefSeq" id="WP_146651572.1">
    <property type="nucleotide sequence ID" value="NZ_CP012333.1"/>
</dbReference>
<evidence type="ECO:0000256" key="1">
    <source>
        <dbReference type="SAM" id="MobiDB-lite"/>
    </source>
</evidence>